<evidence type="ECO:0000259" key="17">
    <source>
        <dbReference type="PROSITE" id="PS50862"/>
    </source>
</evidence>
<evidence type="ECO:0000256" key="14">
    <source>
        <dbReference type="ARBA" id="ARBA00023146"/>
    </source>
</evidence>
<dbReference type="HAMAP" id="MF_00281">
    <property type="entry name" value="Phe_tRNA_synth_alpha1"/>
    <property type="match status" value="1"/>
</dbReference>
<feature type="domain" description="Aminoacyl-transfer RNA synthetases class-II family profile" evidence="17">
    <location>
        <begin position="113"/>
        <end position="334"/>
    </location>
</feature>
<comment type="catalytic activity">
    <reaction evidence="16">
        <text>tRNA(Phe) + L-phenylalanine + ATP = L-phenylalanyl-tRNA(Phe) + AMP + diphosphate + H(+)</text>
        <dbReference type="Rhea" id="RHEA:19413"/>
        <dbReference type="Rhea" id="RHEA-COMP:9668"/>
        <dbReference type="Rhea" id="RHEA-COMP:9699"/>
        <dbReference type="ChEBI" id="CHEBI:15378"/>
        <dbReference type="ChEBI" id="CHEBI:30616"/>
        <dbReference type="ChEBI" id="CHEBI:33019"/>
        <dbReference type="ChEBI" id="CHEBI:58095"/>
        <dbReference type="ChEBI" id="CHEBI:78442"/>
        <dbReference type="ChEBI" id="CHEBI:78531"/>
        <dbReference type="ChEBI" id="CHEBI:456215"/>
        <dbReference type="EC" id="6.1.1.20"/>
    </reaction>
</comment>
<reference evidence="18" key="1">
    <citation type="submission" date="2018-05" db="EMBL/GenBank/DDBJ databases">
        <authorList>
            <person name="Lanie J.A."/>
            <person name="Ng W.-L."/>
            <person name="Kazmierczak K.M."/>
            <person name="Andrzejewski T.M."/>
            <person name="Davidsen T.M."/>
            <person name="Wayne K.J."/>
            <person name="Tettelin H."/>
            <person name="Glass J.I."/>
            <person name="Rusch D."/>
            <person name="Podicherti R."/>
            <person name="Tsui H.-C.T."/>
            <person name="Winkler M.E."/>
        </authorList>
    </citation>
    <scope>NUCLEOTIDE SEQUENCE</scope>
</reference>
<evidence type="ECO:0000256" key="8">
    <source>
        <dbReference type="ARBA" id="ARBA00022598"/>
    </source>
</evidence>
<dbReference type="GO" id="GO:0046872">
    <property type="term" value="F:metal ion binding"/>
    <property type="evidence" value="ECO:0007669"/>
    <property type="project" value="UniProtKB-KW"/>
</dbReference>
<keyword evidence="13" id="KW-0648">Protein biosynthesis</keyword>
<dbReference type="PROSITE" id="PS50862">
    <property type="entry name" value="AA_TRNA_LIGASE_II"/>
    <property type="match status" value="1"/>
</dbReference>
<evidence type="ECO:0000313" key="18">
    <source>
        <dbReference type="EMBL" id="SVB40030.1"/>
    </source>
</evidence>
<dbReference type="Pfam" id="PF01409">
    <property type="entry name" value="tRNA-synt_2d"/>
    <property type="match status" value="1"/>
</dbReference>
<accession>A0A382DNI4</accession>
<dbReference type="Pfam" id="PF02912">
    <property type="entry name" value="Phe_tRNA-synt_N"/>
    <property type="match status" value="1"/>
</dbReference>
<comment type="similarity">
    <text evidence="3">Belongs to the class-II aminoacyl-tRNA synthetase family. Phe-tRNA synthetase alpha subunit type 1 subfamily.</text>
</comment>
<sequence length="336" mass="39077">MALNKNKIYLENLQLEAANSIKNITSKEEIENWRIDYLGRKGKISDFFQTFKNLKSKEKNELGSLANSIKNTLEKLYEKKSQSLDKQNNVKNEFFDFTLPSTPISAGSIHPTNQMMQEICEAFNKLGFNIFEGPEIESETYAFDKLNIPTNHPARDIWDTIYVKNVNKIKSLVLRPHTSPMQIRIMENNKPPIRVIIPGKCYRYEATDNTHEWHFHQIEGLVIDKNINFSNMKSTLFEFARIIFGEDTKSRFRCDFFPFVEPGAEMSINFKQNEWLELMGAGMVHPKVLMNVGLNPEEYSGFAFGLGIERAAMIKYGIENIRDFYANDYQFLKQFK</sequence>
<dbReference type="InterPro" id="IPR010978">
    <property type="entry name" value="tRNA-bd_arm"/>
</dbReference>
<dbReference type="GO" id="GO:0004826">
    <property type="term" value="F:phenylalanine-tRNA ligase activity"/>
    <property type="evidence" value="ECO:0007669"/>
    <property type="project" value="UniProtKB-EC"/>
</dbReference>
<dbReference type="GO" id="GO:0005524">
    <property type="term" value="F:ATP binding"/>
    <property type="evidence" value="ECO:0007669"/>
    <property type="project" value="UniProtKB-KW"/>
</dbReference>
<keyword evidence="8" id="KW-0436">Ligase</keyword>
<dbReference type="SUPFAM" id="SSF46589">
    <property type="entry name" value="tRNA-binding arm"/>
    <property type="match status" value="1"/>
</dbReference>
<evidence type="ECO:0000256" key="2">
    <source>
        <dbReference type="ARBA" id="ARBA00004496"/>
    </source>
</evidence>
<keyword evidence="9" id="KW-0479">Metal-binding</keyword>
<keyword evidence="14" id="KW-0030">Aminoacyl-tRNA synthetase</keyword>
<keyword evidence="7" id="KW-0963">Cytoplasm</keyword>
<dbReference type="InterPro" id="IPR002319">
    <property type="entry name" value="Phenylalanyl-tRNA_Synthase"/>
</dbReference>
<keyword evidence="12" id="KW-0460">Magnesium</keyword>
<evidence type="ECO:0000256" key="10">
    <source>
        <dbReference type="ARBA" id="ARBA00022741"/>
    </source>
</evidence>
<name>A0A382DNI4_9ZZZZ</name>
<dbReference type="SUPFAM" id="SSF55681">
    <property type="entry name" value="Class II aaRS and biotin synthetases"/>
    <property type="match status" value="1"/>
</dbReference>
<keyword evidence="11" id="KW-0067">ATP-binding</keyword>
<evidence type="ECO:0000256" key="13">
    <source>
        <dbReference type="ARBA" id="ARBA00022917"/>
    </source>
</evidence>
<evidence type="ECO:0000256" key="3">
    <source>
        <dbReference type="ARBA" id="ARBA00010207"/>
    </source>
</evidence>
<dbReference type="EMBL" id="UINC01040323">
    <property type="protein sequence ID" value="SVB40030.1"/>
    <property type="molecule type" value="Genomic_DNA"/>
</dbReference>
<dbReference type="GO" id="GO:0005737">
    <property type="term" value="C:cytoplasm"/>
    <property type="evidence" value="ECO:0007669"/>
    <property type="project" value="UniProtKB-SubCell"/>
</dbReference>
<gene>
    <name evidence="18" type="ORF">METZ01_LOCUS192884</name>
</gene>
<proteinExistence type="inferred from homology"/>
<dbReference type="PANTHER" id="PTHR11538">
    <property type="entry name" value="PHENYLALANYL-TRNA SYNTHETASE"/>
    <property type="match status" value="1"/>
</dbReference>
<protein>
    <recommendedName>
        <fullName evidence="6">Phenylalanine--tRNA ligase alpha subunit</fullName>
        <ecNumber evidence="5">6.1.1.20</ecNumber>
    </recommendedName>
    <alternativeName>
        <fullName evidence="15">Phenylalanyl-tRNA synthetase alpha subunit</fullName>
    </alternativeName>
</protein>
<dbReference type="GO" id="GO:0006432">
    <property type="term" value="P:phenylalanyl-tRNA aminoacylation"/>
    <property type="evidence" value="ECO:0007669"/>
    <property type="project" value="InterPro"/>
</dbReference>
<organism evidence="18">
    <name type="scientific">marine metagenome</name>
    <dbReference type="NCBI Taxonomy" id="408172"/>
    <lineage>
        <taxon>unclassified sequences</taxon>
        <taxon>metagenomes</taxon>
        <taxon>ecological metagenomes</taxon>
    </lineage>
</organism>
<evidence type="ECO:0000256" key="1">
    <source>
        <dbReference type="ARBA" id="ARBA00001946"/>
    </source>
</evidence>
<dbReference type="CDD" id="cd00496">
    <property type="entry name" value="PheRS_alpha_core"/>
    <property type="match status" value="1"/>
</dbReference>
<dbReference type="InterPro" id="IPR004188">
    <property type="entry name" value="Phe-tRNA_ligase_II_N"/>
</dbReference>
<dbReference type="EC" id="6.1.1.20" evidence="5"/>
<evidence type="ECO:0000256" key="15">
    <source>
        <dbReference type="ARBA" id="ARBA00030612"/>
    </source>
</evidence>
<comment type="subcellular location">
    <subcellularLocation>
        <location evidence="2">Cytoplasm</location>
    </subcellularLocation>
</comment>
<dbReference type="AlphaFoldDB" id="A0A382DNI4"/>
<evidence type="ECO:0000256" key="16">
    <source>
        <dbReference type="ARBA" id="ARBA00049255"/>
    </source>
</evidence>
<comment type="cofactor">
    <cofactor evidence="1">
        <name>Mg(2+)</name>
        <dbReference type="ChEBI" id="CHEBI:18420"/>
    </cofactor>
</comment>
<dbReference type="InterPro" id="IPR045864">
    <property type="entry name" value="aa-tRNA-synth_II/BPL/LPL"/>
</dbReference>
<dbReference type="InterPro" id="IPR004529">
    <property type="entry name" value="Phe-tRNA-synth_IIc_asu"/>
</dbReference>
<dbReference type="InterPro" id="IPR006195">
    <property type="entry name" value="aa-tRNA-synth_II"/>
</dbReference>
<evidence type="ECO:0000256" key="5">
    <source>
        <dbReference type="ARBA" id="ARBA00012814"/>
    </source>
</evidence>
<keyword evidence="10" id="KW-0547">Nucleotide-binding</keyword>
<comment type="subunit">
    <text evidence="4">Tetramer of two alpha and two beta subunits.</text>
</comment>
<dbReference type="InterPro" id="IPR022911">
    <property type="entry name" value="Phe_tRNA_ligase_alpha1_bac"/>
</dbReference>
<evidence type="ECO:0000256" key="11">
    <source>
        <dbReference type="ARBA" id="ARBA00022840"/>
    </source>
</evidence>
<dbReference type="PANTHER" id="PTHR11538:SF41">
    <property type="entry name" value="PHENYLALANINE--TRNA LIGASE, MITOCHONDRIAL"/>
    <property type="match status" value="1"/>
</dbReference>
<dbReference type="Gene3D" id="3.30.930.10">
    <property type="entry name" value="Bira Bifunctional Protein, Domain 2"/>
    <property type="match status" value="1"/>
</dbReference>
<evidence type="ECO:0000256" key="9">
    <source>
        <dbReference type="ARBA" id="ARBA00022723"/>
    </source>
</evidence>
<dbReference type="NCBIfam" id="TIGR00468">
    <property type="entry name" value="pheS"/>
    <property type="match status" value="1"/>
</dbReference>
<evidence type="ECO:0000256" key="7">
    <source>
        <dbReference type="ARBA" id="ARBA00022490"/>
    </source>
</evidence>
<evidence type="ECO:0000256" key="4">
    <source>
        <dbReference type="ARBA" id="ARBA00011209"/>
    </source>
</evidence>
<dbReference type="GO" id="GO:0000049">
    <property type="term" value="F:tRNA binding"/>
    <property type="evidence" value="ECO:0007669"/>
    <property type="project" value="InterPro"/>
</dbReference>
<evidence type="ECO:0000256" key="6">
    <source>
        <dbReference type="ARBA" id="ARBA00015409"/>
    </source>
</evidence>
<evidence type="ECO:0000256" key="12">
    <source>
        <dbReference type="ARBA" id="ARBA00022842"/>
    </source>
</evidence>